<proteinExistence type="predicted"/>
<sequence length="374" mass="40233">MKKLTTSRRGWPRVAALCAAAPALAWAQAGGGDSVTIYGFLKADVEHVRASGGGAPSLSTNRLSNNLSVLGFRAKEDLGGGTSVWAQFETNARVDNGEGPWGGRNTAIGLSTRAGQVVMGQWEAPLRFVSVYAIDPFTAGIFASNSIMGNGFATGANAVSPTSFDRRQPNLLQYWSPNLNGFEFRLAYAMPEERTADRNPSMFGGLVTYKNGPLYAAWGYEQHRSYFYGGSNDDAHRIAAAYSFGATRLRGSFERLSYEPERGQSLTRNAWQIAVTHQITPQHEVMASYVRAQSPRGNTTKALGGIGIPGTDADASQVSLGYVYRMSKRTDLWAAYTKITNGATSNYNLSANSIAGMKPGQDPSGIGLGITHRF</sequence>
<protein>
    <submittedName>
        <fullName evidence="13">Porin</fullName>
    </submittedName>
</protein>
<dbReference type="GO" id="GO:0046930">
    <property type="term" value="C:pore complex"/>
    <property type="evidence" value="ECO:0007669"/>
    <property type="project" value="UniProtKB-KW"/>
</dbReference>
<evidence type="ECO:0000256" key="3">
    <source>
        <dbReference type="ARBA" id="ARBA00022448"/>
    </source>
</evidence>
<feature type="signal peptide" evidence="11">
    <location>
        <begin position="1"/>
        <end position="27"/>
    </location>
</feature>
<keyword evidence="8" id="KW-0626">Porin</keyword>
<gene>
    <name evidence="13" type="ORF">H9K76_22980</name>
</gene>
<dbReference type="Gene3D" id="2.40.160.10">
    <property type="entry name" value="Porin"/>
    <property type="match status" value="1"/>
</dbReference>
<dbReference type="AlphaFoldDB" id="A0A7G9RNV5"/>
<feature type="chain" id="PRO_5028931220" evidence="11">
    <location>
        <begin position="28"/>
        <end position="374"/>
    </location>
</feature>
<accession>A0A7G9RNV5</accession>
<keyword evidence="9" id="KW-0472">Membrane</keyword>
<dbReference type="CDD" id="cd00342">
    <property type="entry name" value="gram_neg_porins"/>
    <property type="match status" value="1"/>
</dbReference>
<dbReference type="EMBL" id="CP060714">
    <property type="protein sequence ID" value="QNN57280.1"/>
    <property type="molecule type" value="Genomic_DNA"/>
</dbReference>
<keyword evidence="7" id="KW-0406">Ion transport</keyword>
<dbReference type="PANTHER" id="PTHR34501">
    <property type="entry name" value="PROTEIN YDDL-RELATED"/>
    <property type="match status" value="1"/>
</dbReference>
<dbReference type="RefSeq" id="WP_187597545.1">
    <property type="nucleotide sequence ID" value="NZ_CP060714.1"/>
</dbReference>
<evidence type="ECO:0000256" key="10">
    <source>
        <dbReference type="ARBA" id="ARBA00023237"/>
    </source>
</evidence>
<evidence type="ECO:0000313" key="13">
    <source>
        <dbReference type="EMBL" id="QNN57280.1"/>
    </source>
</evidence>
<dbReference type="GO" id="GO:0015288">
    <property type="term" value="F:porin activity"/>
    <property type="evidence" value="ECO:0007669"/>
    <property type="project" value="UniProtKB-KW"/>
</dbReference>
<organism evidence="13 14">
    <name type="scientific">Diaphorobacter ruginosibacter</name>
    <dbReference type="NCBI Taxonomy" id="1715720"/>
    <lineage>
        <taxon>Bacteria</taxon>
        <taxon>Pseudomonadati</taxon>
        <taxon>Pseudomonadota</taxon>
        <taxon>Betaproteobacteria</taxon>
        <taxon>Burkholderiales</taxon>
        <taxon>Comamonadaceae</taxon>
        <taxon>Diaphorobacter</taxon>
    </lineage>
</organism>
<feature type="domain" description="Porin" evidence="12">
    <location>
        <begin position="15"/>
        <end position="342"/>
    </location>
</feature>
<dbReference type="GO" id="GO:0006811">
    <property type="term" value="P:monoatomic ion transport"/>
    <property type="evidence" value="ECO:0007669"/>
    <property type="project" value="UniProtKB-KW"/>
</dbReference>
<dbReference type="Pfam" id="PF13609">
    <property type="entry name" value="Porin_4"/>
    <property type="match status" value="1"/>
</dbReference>
<dbReference type="Proteomes" id="UP000515811">
    <property type="component" value="Chromosome"/>
</dbReference>
<reference evidence="13 14" key="1">
    <citation type="submission" date="2020-08" db="EMBL/GenBank/DDBJ databases">
        <title>Genome sequence of Diaphorobacter ruginosibacter DSM 27467T.</title>
        <authorList>
            <person name="Hyun D.-W."/>
            <person name="Bae J.-W."/>
        </authorList>
    </citation>
    <scope>NUCLEOTIDE SEQUENCE [LARGE SCALE GENOMIC DNA]</scope>
    <source>
        <strain evidence="13 14">DSM 27467</strain>
    </source>
</reference>
<evidence type="ECO:0000259" key="12">
    <source>
        <dbReference type="Pfam" id="PF13609"/>
    </source>
</evidence>
<evidence type="ECO:0000256" key="8">
    <source>
        <dbReference type="ARBA" id="ARBA00023114"/>
    </source>
</evidence>
<comment type="subcellular location">
    <subcellularLocation>
        <location evidence="1">Cell outer membrane</location>
        <topology evidence="1">Multi-pass membrane protein</topology>
    </subcellularLocation>
</comment>
<evidence type="ECO:0000256" key="7">
    <source>
        <dbReference type="ARBA" id="ARBA00023065"/>
    </source>
</evidence>
<comment type="subunit">
    <text evidence="2">Homotrimer.</text>
</comment>
<dbReference type="SUPFAM" id="SSF56935">
    <property type="entry name" value="Porins"/>
    <property type="match status" value="1"/>
</dbReference>
<keyword evidence="6 11" id="KW-0732">Signal</keyword>
<dbReference type="PRINTS" id="PR00184">
    <property type="entry name" value="NEISSPPORIN"/>
</dbReference>
<keyword evidence="10" id="KW-0998">Cell outer membrane</keyword>
<evidence type="ECO:0000256" key="4">
    <source>
        <dbReference type="ARBA" id="ARBA00022452"/>
    </source>
</evidence>
<evidence type="ECO:0000256" key="6">
    <source>
        <dbReference type="ARBA" id="ARBA00022729"/>
    </source>
</evidence>
<evidence type="ECO:0000313" key="14">
    <source>
        <dbReference type="Proteomes" id="UP000515811"/>
    </source>
</evidence>
<dbReference type="PANTHER" id="PTHR34501:SF9">
    <property type="entry name" value="MAJOR OUTER MEMBRANE PROTEIN P.IA"/>
    <property type="match status" value="1"/>
</dbReference>
<keyword evidence="4" id="KW-1134">Transmembrane beta strand</keyword>
<evidence type="ECO:0000256" key="11">
    <source>
        <dbReference type="SAM" id="SignalP"/>
    </source>
</evidence>
<keyword evidence="5" id="KW-0812">Transmembrane</keyword>
<dbReference type="InterPro" id="IPR023614">
    <property type="entry name" value="Porin_dom_sf"/>
</dbReference>
<keyword evidence="14" id="KW-1185">Reference proteome</keyword>
<dbReference type="InterPro" id="IPR033900">
    <property type="entry name" value="Gram_neg_porin_domain"/>
</dbReference>
<evidence type="ECO:0000256" key="2">
    <source>
        <dbReference type="ARBA" id="ARBA00011233"/>
    </source>
</evidence>
<keyword evidence="3" id="KW-0813">Transport</keyword>
<dbReference type="KEGG" id="drg:H9K76_22980"/>
<dbReference type="GO" id="GO:0009279">
    <property type="term" value="C:cell outer membrane"/>
    <property type="evidence" value="ECO:0007669"/>
    <property type="project" value="UniProtKB-SubCell"/>
</dbReference>
<evidence type="ECO:0000256" key="5">
    <source>
        <dbReference type="ARBA" id="ARBA00022692"/>
    </source>
</evidence>
<evidence type="ECO:0000256" key="1">
    <source>
        <dbReference type="ARBA" id="ARBA00004571"/>
    </source>
</evidence>
<dbReference type="InterPro" id="IPR002299">
    <property type="entry name" value="Porin_Neis"/>
</dbReference>
<name>A0A7G9RNV5_9BURK</name>
<evidence type="ECO:0000256" key="9">
    <source>
        <dbReference type="ARBA" id="ARBA00023136"/>
    </source>
</evidence>
<dbReference type="InterPro" id="IPR050298">
    <property type="entry name" value="Gram-neg_bact_OMP"/>
</dbReference>